<evidence type="ECO:0000259" key="2">
    <source>
        <dbReference type="Pfam" id="PF13427"/>
    </source>
</evidence>
<feature type="domain" description="Adenylyltransferase AadA C-terminal" evidence="2">
    <location>
        <begin position="157"/>
        <end position="242"/>
    </location>
</feature>
<keyword evidence="1" id="KW-0808">Transferase</keyword>
<reference evidence="3 4" key="1">
    <citation type="submission" date="2023-02" db="EMBL/GenBank/DDBJ databases">
        <title>Dictyobacter halimunensis sp. nov., a new member of the class Ktedonobacteria from forest soil in a geothermal area.</title>
        <authorList>
            <person name="Rachmania M.K."/>
            <person name="Ningsih F."/>
            <person name="Sakai Y."/>
            <person name="Yabe S."/>
            <person name="Yokota A."/>
            <person name="Sjamsuridzal W."/>
        </authorList>
    </citation>
    <scope>NUCLEOTIDE SEQUENCE [LARGE SCALE GENOMIC DNA]</scope>
    <source>
        <strain evidence="3 4">S3.2.2.5</strain>
    </source>
</reference>
<dbReference type="EMBL" id="BSRI01000001">
    <property type="protein sequence ID" value="GLV55746.1"/>
    <property type="molecule type" value="Genomic_DNA"/>
</dbReference>
<dbReference type="InterPro" id="IPR025184">
    <property type="entry name" value="AadA_C"/>
</dbReference>
<dbReference type="Proteomes" id="UP001344906">
    <property type="component" value="Unassembled WGS sequence"/>
</dbReference>
<dbReference type="SUPFAM" id="SSF81301">
    <property type="entry name" value="Nucleotidyltransferase"/>
    <property type="match status" value="1"/>
</dbReference>
<name>A0ABQ6FSH6_9CHLR</name>
<dbReference type="Pfam" id="PF13427">
    <property type="entry name" value="AadA_C"/>
    <property type="match status" value="1"/>
</dbReference>
<dbReference type="InterPro" id="IPR043519">
    <property type="entry name" value="NT_sf"/>
</dbReference>
<protein>
    <recommendedName>
        <fullName evidence="2">Adenylyltransferase AadA C-terminal domain-containing protein</fullName>
    </recommendedName>
</protein>
<sequence>MAGRHDTRLQALPLDVQSYVSRVVQMLHDYLREDLLGVYLVGSAALGGFIPGRSDIDIQGVCARHLRQEEKEQLATLLAHPALPCPTRGCELVIYQKDAIAASASTAGFELNLNSGPQMSLHITYDAKDESPHWFFFDRAIAREHGITLFGPPPQDLFGVIPRTWLIEAVLTSLRWYTDYEEANYASVLNACRGWCFVEENQIRSKKDAVAWATTHVDGGDLLRQALALHAGTTDEKLDPARARRFLDMVQRRVEQVWQEEMRKK</sequence>
<gene>
    <name evidence="3" type="ORF">KDH_25900</name>
</gene>
<comment type="caution">
    <text evidence="3">The sequence shown here is derived from an EMBL/GenBank/DDBJ whole genome shotgun (WGS) entry which is preliminary data.</text>
</comment>
<accession>A0ABQ6FSH6</accession>
<organism evidence="3 4">
    <name type="scientific">Dictyobacter halimunensis</name>
    <dbReference type="NCBI Taxonomy" id="3026934"/>
    <lineage>
        <taxon>Bacteria</taxon>
        <taxon>Bacillati</taxon>
        <taxon>Chloroflexota</taxon>
        <taxon>Ktedonobacteria</taxon>
        <taxon>Ktedonobacterales</taxon>
        <taxon>Dictyobacteraceae</taxon>
        <taxon>Dictyobacter</taxon>
    </lineage>
</organism>
<evidence type="ECO:0000313" key="4">
    <source>
        <dbReference type="Proteomes" id="UP001344906"/>
    </source>
</evidence>
<dbReference type="RefSeq" id="WP_338250366.1">
    <property type="nucleotide sequence ID" value="NZ_BSRI01000001.1"/>
</dbReference>
<proteinExistence type="predicted"/>
<keyword evidence="4" id="KW-1185">Reference proteome</keyword>
<evidence type="ECO:0000313" key="3">
    <source>
        <dbReference type="EMBL" id="GLV55746.1"/>
    </source>
</evidence>
<evidence type="ECO:0000256" key="1">
    <source>
        <dbReference type="ARBA" id="ARBA00022679"/>
    </source>
</evidence>